<evidence type="ECO:0000256" key="4">
    <source>
        <dbReference type="ARBA" id="ARBA00022825"/>
    </source>
</evidence>
<comment type="caution">
    <text evidence="6">The sequence shown here is derived from an EMBL/GenBank/DDBJ whole genome shotgun (WGS) entry which is preliminary data.</text>
</comment>
<reference evidence="6 7" key="1">
    <citation type="journal article" date="2015" name="Stand. Genomic Sci.">
        <title>Genomic Encyclopedia of Bacterial and Archaeal Type Strains, Phase III: the genomes of soil and plant-associated and newly described type strains.</title>
        <authorList>
            <person name="Whitman W.B."/>
            <person name="Woyke T."/>
            <person name="Klenk H.P."/>
            <person name="Zhou Y."/>
            <person name="Lilburn T.G."/>
            <person name="Beck B.J."/>
            <person name="De Vos P."/>
            <person name="Vandamme P."/>
            <person name="Eisen J.A."/>
            <person name="Garrity G."/>
            <person name="Hugenholtz P."/>
            <person name="Kyrpides N.C."/>
        </authorList>
    </citation>
    <scope>NUCLEOTIDE SEQUENCE [LARGE SCALE GENOMIC DNA]</scope>
    <source>
        <strain evidence="6 7">CGMCC 1.7271</strain>
    </source>
</reference>
<evidence type="ECO:0000256" key="2">
    <source>
        <dbReference type="ARBA" id="ARBA00022670"/>
    </source>
</evidence>
<protein>
    <submittedName>
        <fullName evidence="6">Cyanophycinase</fullName>
    </submittedName>
</protein>
<evidence type="ECO:0000313" key="7">
    <source>
        <dbReference type="Proteomes" id="UP000316167"/>
    </source>
</evidence>
<dbReference type="GO" id="GO:0008236">
    <property type="term" value="F:serine-type peptidase activity"/>
    <property type="evidence" value="ECO:0007669"/>
    <property type="project" value="UniProtKB-KW"/>
</dbReference>
<dbReference type="EMBL" id="VLLE01000002">
    <property type="protein sequence ID" value="TWI85007.1"/>
    <property type="molecule type" value="Genomic_DNA"/>
</dbReference>
<dbReference type="InterPro" id="IPR029062">
    <property type="entry name" value="Class_I_gatase-like"/>
</dbReference>
<feature type="signal peptide" evidence="5">
    <location>
        <begin position="1"/>
        <end position="19"/>
    </location>
</feature>
<keyword evidence="4" id="KW-0720">Serine protease</keyword>
<gene>
    <name evidence="6" type="ORF">IQ13_0161</name>
</gene>
<dbReference type="PANTHER" id="PTHR36175">
    <property type="entry name" value="CYANOPHYCINASE"/>
    <property type="match status" value="1"/>
</dbReference>
<keyword evidence="3" id="KW-0378">Hydrolase</keyword>
<evidence type="ECO:0000256" key="1">
    <source>
        <dbReference type="ARBA" id="ARBA00006534"/>
    </source>
</evidence>
<accession>A0A562SUK1</accession>
<dbReference type="Gene3D" id="3.40.50.880">
    <property type="match status" value="1"/>
</dbReference>
<sequence length="346" mass="36532">MFKLLQLSLSCLLMSSCSKEVTVTDTVPAATTVSAKPAPSVVTYLTGDAADVTTAATGGLLLMGGSTDVDAAIAWFLQRAAGGDVVVIRSSGADGYNTYMYNMVAVNSVETIIIDSREKASLATVADKIRNAEALFIAGGDQWNYVNYWKNTATEDAINYLINTKKVTVGGTSAGLAVLGSAYYSAATGSATSAQALANPYHKYVTLGANDFINAPLLANTITDSHYSQRTRQGRHITFMARLMKDFGYTTTVKGIGIDEQTAVCIDATGIGKVYGLNNAYFLKNTTLAAETCVSGSPLTWNRNAQAISAYRIAGSATGNGSFNAGNWTFSGGTSYFYYVNNGVLF</sequence>
<feature type="chain" id="PRO_5021712979" evidence="5">
    <location>
        <begin position="20"/>
        <end position="346"/>
    </location>
</feature>
<dbReference type="GO" id="GO:0006508">
    <property type="term" value="P:proteolysis"/>
    <property type="evidence" value="ECO:0007669"/>
    <property type="project" value="UniProtKB-KW"/>
</dbReference>
<dbReference type="AlphaFoldDB" id="A0A562SUK1"/>
<dbReference type="Proteomes" id="UP000316167">
    <property type="component" value="Unassembled WGS sequence"/>
</dbReference>
<dbReference type="PROSITE" id="PS51257">
    <property type="entry name" value="PROKAR_LIPOPROTEIN"/>
    <property type="match status" value="1"/>
</dbReference>
<dbReference type="OrthoDB" id="9799980at2"/>
<dbReference type="SUPFAM" id="SSF52317">
    <property type="entry name" value="Class I glutamine amidotransferase-like"/>
    <property type="match status" value="1"/>
</dbReference>
<keyword evidence="2" id="KW-0645">Protease</keyword>
<dbReference type="RefSeq" id="WP_144883545.1">
    <property type="nucleotide sequence ID" value="NZ_VLLE01000002.1"/>
</dbReference>
<keyword evidence="7" id="KW-1185">Reference proteome</keyword>
<dbReference type="Pfam" id="PF03575">
    <property type="entry name" value="Peptidase_S51"/>
    <property type="match status" value="1"/>
</dbReference>
<name>A0A562SUK1_9BACT</name>
<proteinExistence type="inferred from homology"/>
<organism evidence="6 7">
    <name type="scientific">Lacibacter cauensis</name>
    <dbReference type="NCBI Taxonomy" id="510947"/>
    <lineage>
        <taxon>Bacteria</taxon>
        <taxon>Pseudomonadati</taxon>
        <taxon>Bacteroidota</taxon>
        <taxon>Chitinophagia</taxon>
        <taxon>Chitinophagales</taxon>
        <taxon>Chitinophagaceae</taxon>
        <taxon>Lacibacter</taxon>
    </lineage>
</organism>
<keyword evidence="5" id="KW-0732">Signal</keyword>
<dbReference type="PANTHER" id="PTHR36175:SF1">
    <property type="entry name" value="CYANOPHYCINASE"/>
    <property type="match status" value="1"/>
</dbReference>
<dbReference type="CDD" id="cd03145">
    <property type="entry name" value="GAT1_cyanophycinase"/>
    <property type="match status" value="1"/>
</dbReference>
<comment type="similarity">
    <text evidence="1">Belongs to the peptidase S51 family.</text>
</comment>
<evidence type="ECO:0000256" key="5">
    <source>
        <dbReference type="SAM" id="SignalP"/>
    </source>
</evidence>
<evidence type="ECO:0000256" key="3">
    <source>
        <dbReference type="ARBA" id="ARBA00022801"/>
    </source>
</evidence>
<evidence type="ECO:0000313" key="6">
    <source>
        <dbReference type="EMBL" id="TWI85007.1"/>
    </source>
</evidence>
<dbReference type="InterPro" id="IPR005320">
    <property type="entry name" value="Peptidase_S51"/>
</dbReference>